<sequence>MKNIIILLFISFMLISCGKTEENKQESSTNAWRIETWSLDTNTWAAKTWSIQTWSINTDDWVIEGDMAWVTDNVIDSVNFSDLQTKNILSKIDENLRKQRESERISTWILVQGEFKAEYIAPNDYSKDTDKIIVTVSWTTYELPWTYWKDNIPGIKKCTKLNSNIKLENIIDNWECPFWSFSWFKEFSPSWNYISYRAWGYEGGEFRMMDIKTWRMVFKTSSDVSLHLWTLDKKQFIYWTTSWISQWEWLLITKKWTFPELITLGKDDILWWYVDNDYLYVQLEGKYNTDMKKTIKYLKVYDLNTLKEVFSKEI</sequence>
<gene>
    <name evidence="1" type="ORF">ACD_3C00001G0010</name>
</gene>
<reference evidence="1" key="1">
    <citation type="journal article" date="2012" name="Science">
        <title>Fermentation, hydrogen, and sulfur metabolism in multiple uncultivated bacterial phyla.</title>
        <authorList>
            <person name="Wrighton K.C."/>
            <person name="Thomas B.C."/>
            <person name="Sharon I."/>
            <person name="Miller C.S."/>
            <person name="Castelle C.J."/>
            <person name="VerBerkmoes N.C."/>
            <person name="Wilkins M.J."/>
            <person name="Hettich R.L."/>
            <person name="Lipton M.S."/>
            <person name="Williams K.H."/>
            <person name="Long P.E."/>
            <person name="Banfield J.F."/>
        </authorList>
    </citation>
    <scope>NUCLEOTIDE SEQUENCE [LARGE SCALE GENOMIC DNA]</scope>
</reference>
<evidence type="ECO:0000313" key="1">
    <source>
        <dbReference type="EMBL" id="EKE28869.1"/>
    </source>
</evidence>
<proteinExistence type="predicted"/>
<name>K2GEZ4_9BACT</name>
<accession>K2GEZ4</accession>
<dbReference type="EMBL" id="AMFJ01000275">
    <property type="protein sequence ID" value="EKE28869.1"/>
    <property type="molecule type" value="Genomic_DNA"/>
</dbReference>
<protein>
    <submittedName>
        <fullName evidence="1">Uncharacterized protein</fullName>
    </submittedName>
</protein>
<dbReference type="AlphaFoldDB" id="K2GEZ4"/>
<comment type="caution">
    <text evidence="1">The sequence shown here is derived from an EMBL/GenBank/DDBJ whole genome shotgun (WGS) entry which is preliminary data.</text>
</comment>
<dbReference type="PROSITE" id="PS51257">
    <property type="entry name" value="PROKAR_LIPOPROTEIN"/>
    <property type="match status" value="1"/>
</dbReference>
<organism evidence="1">
    <name type="scientific">uncultured bacterium</name>
    <name type="common">gcode 4</name>
    <dbReference type="NCBI Taxonomy" id="1234023"/>
    <lineage>
        <taxon>Bacteria</taxon>
        <taxon>environmental samples</taxon>
    </lineage>
</organism>